<dbReference type="Gene3D" id="3.40.1110.10">
    <property type="entry name" value="Calcium-transporting ATPase, cytoplasmic domain N"/>
    <property type="match status" value="1"/>
</dbReference>
<dbReference type="InterPro" id="IPR023214">
    <property type="entry name" value="HAD_sf"/>
</dbReference>
<comment type="catalytic activity">
    <reaction evidence="10">
        <text>ATP + H2O = ADP + phosphate + H(+)</text>
        <dbReference type="Rhea" id="RHEA:13065"/>
        <dbReference type="ChEBI" id="CHEBI:15377"/>
        <dbReference type="ChEBI" id="CHEBI:15378"/>
        <dbReference type="ChEBI" id="CHEBI:30616"/>
        <dbReference type="ChEBI" id="CHEBI:43474"/>
        <dbReference type="ChEBI" id="CHEBI:456216"/>
    </reaction>
</comment>
<dbReference type="Gene3D" id="2.70.150.10">
    <property type="entry name" value="Calcium-transporting ATPase, cytoplasmic transduction domain A"/>
    <property type="match status" value="1"/>
</dbReference>
<dbReference type="PANTHER" id="PTHR43294">
    <property type="entry name" value="SODIUM/POTASSIUM-TRANSPORTING ATPASE SUBUNIT ALPHA"/>
    <property type="match status" value="1"/>
</dbReference>
<feature type="domain" description="Cation-transporting P-type ATPase N-terminal" evidence="13">
    <location>
        <begin position="1"/>
        <end position="60"/>
    </location>
</feature>
<feature type="transmembrane region" description="Helical" evidence="12">
    <location>
        <begin position="838"/>
        <end position="858"/>
    </location>
</feature>
<evidence type="ECO:0000256" key="8">
    <source>
        <dbReference type="ARBA" id="ARBA00022989"/>
    </source>
</evidence>
<dbReference type="Gene3D" id="3.40.50.1000">
    <property type="entry name" value="HAD superfamily/HAD-like"/>
    <property type="match status" value="1"/>
</dbReference>
<dbReference type="InterPro" id="IPR059000">
    <property type="entry name" value="ATPase_P-type_domA"/>
</dbReference>
<gene>
    <name evidence="14" type="ORF">JJE72_09140</name>
</gene>
<comment type="similarity">
    <text evidence="2">Belongs to the cation transport ATPase (P-type) (TC 3.A.3) family. Type IIA subfamily.</text>
</comment>
<reference evidence="14 15" key="1">
    <citation type="submission" date="2021-01" db="EMBL/GenBank/DDBJ databases">
        <title>Genome public.</title>
        <authorList>
            <person name="Liu C."/>
            <person name="Sun Q."/>
        </authorList>
    </citation>
    <scope>NUCLEOTIDE SEQUENCE [LARGE SCALE GENOMIC DNA]</scope>
    <source>
        <strain evidence="14 15">JC656</strain>
    </source>
</reference>
<dbReference type="SFLD" id="SFLDG00002">
    <property type="entry name" value="C1.7:_P-type_atpase_like"/>
    <property type="match status" value="1"/>
</dbReference>
<dbReference type="NCBIfam" id="TIGR01494">
    <property type="entry name" value="ATPase_P-type"/>
    <property type="match status" value="2"/>
</dbReference>
<dbReference type="EMBL" id="JAERRC010000022">
    <property type="protein sequence ID" value="MBL0705670.1"/>
    <property type="molecule type" value="Genomic_DNA"/>
</dbReference>
<dbReference type="InterPro" id="IPR001757">
    <property type="entry name" value="P_typ_ATPase"/>
</dbReference>
<accession>A0ABS1K2B5</accession>
<name>A0ABS1K2B5_9MICC</name>
<protein>
    <submittedName>
        <fullName evidence="14">Cation-transporting P-type ATPase</fullName>
    </submittedName>
</protein>
<dbReference type="InterPro" id="IPR023298">
    <property type="entry name" value="ATPase_P-typ_TM_dom_sf"/>
</dbReference>
<dbReference type="InterPro" id="IPR004014">
    <property type="entry name" value="ATPase_P-typ_cation-transptr_N"/>
</dbReference>
<evidence type="ECO:0000256" key="10">
    <source>
        <dbReference type="ARBA" id="ARBA00049360"/>
    </source>
</evidence>
<feature type="transmembrane region" description="Helical" evidence="12">
    <location>
        <begin position="63"/>
        <end position="80"/>
    </location>
</feature>
<dbReference type="SUPFAM" id="SSF81660">
    <property type="entry name" value="Metal cation-transporting ATPase, ATP-binding domain N"/>
    <property type="match status" value="1"/>
</dbReference>
<dbReference type="SUPFAM" id="SSF56784">
    <property type="entry name" value="HAD-like"/>
    <property type="match status" value="1"/>
</dbReference>
<evidence type="ECO:0000313" key="14">
    <source>
        <dbReference type="EMBL" id="MBL0705670.1"/>
    </source>
</evidence>
<evidence type="ECO:0000256" key="3">
    <source>
        <dbReference type="ARBA" id="ARBA00022475"/>
    </source>
</evidence>
<dbReference type="SUPFAM" id="SSF81665">
    <property type="entry name" value="Calcium ATPase, transmembrane domain M"/>
    <property type="match status" value="1"/>
</dbReference>
<dbReference type="PROSITE" id="PS00154">
    <property type="entry name" value="ATPASE_E1_E2"/>
    <property type="match status" value="1"/>
</dbReference>
<sequence>MAVPDGLDDGVVERLRDQVGANSLPREKGRPWWLRLAAELGHFFALMLWAAAVLAFIAGMAELGWAIVAVVVVNGLFAFFQEARAERASAKLRELLPANVQVRRSGRTTVVDAAELVPGDVVLLTAGDRVPADLDFLQASGLTLDESMLTGESVAVPREVGDAGAGGTFVAAGDAVGRVTATGERTRLAEIARLTTRAEPPASPLDLELRRIVTIIATVSVTVGAAFFLASLLIGNPLAGAFLFAIGVTVALVPEGLLPTVTLSLAMGAQRMSRRHALVRNLQAVETLGSTTFICTDKTGTLTQNRMSAVEVWTPAGTVAIEGTGYSPDASVDGTDAAREAAGRLARGARAASQGEIEEHDGEWRAVGDPMEAALAALDRRLGGAAARPVPLAGFAFDDERKRQSAVLRSGGGGPDGVSGLDGESGPDAESRPVRESAELWVKGAPETLLALCIGSGATGEAADDDAWRLSAHAATEQLAQRGLRVLAVASREMSDDEAAAAAGGGADAVVLERGLVLRGLIGLHDPPRPAVAGAIRQAREAGIRIAMVTGDHPVTAAAIAREIGLLGPGAGAPRVLEGASLPEDPQVLGALLDRDGVVISRVTPEQKLRVAHALQARGHCVAMTGDGVNDGPALEAADIGVAMGRSGTDVARNAADLVLLDDDFATIIVAVEQGRATYANIRRYLTYHLTDNVAELTPFVVWALSAGHFPLALGVLQILCLDIGTDLLPALALGGEKPSAGVLTRPPERRHLMDGSLMFRVFAVLGPLEVVFEMAAFAVVLWLGGWRPGGPVPVPAVIATASGAAFAAVVLGQLANAYACRSASRPAWRLSWAGNRMLLWAILVELALLAVFLFAGPVADVLGQAPPPLAGFIIAALAVPGVVVGDAVHKALRRRFGRGRTHLVLPHH</sequence>
<dbReference type="Pfam" id="PF00122">
    <property type="entry name" value="E1-E2_ATPase"/>
    <property type="match status" value="1"/>
</dbReference>
<evidence type="ECO:0000256" key="7">
    <source>
        <dbReference type="ARBA" id="ARBA00022967"/>
    </source>
</evidence>
<dbReference type="InterPro" id="IPR036412">
    <property type="entry name" value="HAD-like_sf"/>
</dbReference>
<evidence type="ECO:0000256" key="6">
    <source>
        <dbReference type="ARBA" id="ARBA00022840"/>
    </source>
</evidence>
<keyword evidence="8 12" id="KW-1133">Transmembrane helix</keyword>
<dbReference type="InterPro" id="IPR006068">
    <property type="entry name" value="ATPase_P-typ_cation-transptr_C"/>
</dbReference>
<dbReference type="Pfam" id="PF13246">
    <property type="entry name" value="Cation_ATPase"/>
    <property type="match status" value="1"/>
</dbReference>
<keyword evidence="3" id="KW-1003">Cell membrane</keyword>
<evidence type="ECO:0000256" key="1">
    <source>
        <dbReference type="ARBA" id="ARBA00004651"/>
    </source>
</evidence>
<comment type="caution">
    <text evidence="14">The sequence shown here is derived from an EMBL/GenBank/DDBJ whole genome shotgun (WGS) entry which is preliminary data.</text>
</comment>
<feature type="transmembrane region" description="Helical" evidence="12">
    <location>
        <begin position="758"/>
        <end position="785"/>
    </location>
</feature>
<feature type="transmembrane region" description="Helical" evidence="12">
    <location>
        <begin position="36"/>
        <end position="57"/>
    </location>
</feature>
<evidence type="ECO:0000256" key="11">
    <source>
        <dbReference type="SAM" id="MobiDB-lite"/>
    </source>
</evidence>
<keyword evidence="7" id="KW-1278">Translocase</keyword>
<dbReference type="SUPFAM" id="SSF81653">
    <property type="entry name" value="Calcium ATPase, transduction domain A"/>
    <property type="match status" value="1"/>
</dbReference>
<dbReference type="InterPro" id="IPR044492">
    <property type="entry name" value="P_typ_ATPase_HD_dom"/>
</dbReference>
<keyword evidence="9 12" id="KW-0472">Membrane</keyword>
<evidence type="ECO:0000256" key="5">
    <source>
        <dbReference type="ARBA" id="ARBA00022741"/>
    </source>
</evidence>
<dbReference type="Proteomes" id="UP000639051">
    <property type="component" value="Unassembled WGS sequence"/>
</dbReference>
<dbReference type="PRINTS" id="PR00120">
    <property type="entry name" value="HATPASE"/>
</dbReference>
<dbReference type="PANTHER" id="PTHR43294:SF21">
    <property type="entry name" value="CATION TRANSPORTING ATPASE"/>
    <property type="match status" value="1"/>
</dbReference>
<dbReference type="InterPro" id="IPR018303">
    <property type="entry name" value="ATPase_P-typ_P_site"/>
</dbReference>
<dbReference type="PRINTS" id="PR00119">
    <property type="entry name" value="CATATPASE"/>
</dbReference>
<comment type="subcellular location">
    <subcellularLocation>
        <location evidence="1">Cell membrane</location>
        <topology evidence="1">Multi-pass membrane protein</topology>
    </subcellularLocation>
</comment>
<dbReference type="SFLD" id="SFLDS00003">
    <property type="entry name" value="Haloacid_Dehalogenase"/>
    <property type="match status" value="1"/>
</dbReference>
<feature type="transmembrane region" description="Helical" evidence="12">
    <location>
        <begin position="797"/>
        <end position="817"/>
    </location>
</feature>
<evidence type="ECO:0000256" key="4">
    <source>
        <dbReference type="ARBA" id="ARBA00022692"/>
    </source>
</evidence>
<keyword evidence="15" id="KW-1185">Reference proteome</keyword>
<feature type="transmembrane region" description="Helical" evidence="12">
    <location>
        <begin position="212"/>
        <end position="235"/>
    </location>
</feature>
<keyword evidence="4 12" id="KW-0812">Transmembrane</keyword>
<evidence type="ECO:0000256" key="2">
    <source>
        <dbReference type="ARBA" id="ARBA00005675"/>
    </source>
</evidence>
<dbReference type="InterPro" id="IPR023299">
    <property type="entry name" value="ATPase_P-typ_cyto_dom_N"/>
</dbReference>
<organism evidence="14 15">
    <name type="scientific">Sinomonas cellulolyticus</name>
    <dbReference type="NCBI Taxonomy" id="2801916"/>
    <lineage>
        <taxon>Bacteria</taxon>
        <taxon>Bacillati</taxon>
        <taxon>Actinomycetota</taxon>
        <taxon>Actinomycetes</taxon>
        <taxon>Micrococcales</taxon>
        <taxon>Micrococcaceae</taxon>
        <taxon>Sinomonas</taxon>
    </lineage>
</organism>
<feature type="transmembrane region" description="Helical" evidence="12">
    <location>
        <begin position="241"/>
        <end position="266"/>
    </location>
</feature>
<evidence type="ECO:0000256" key="9">
    <source>
        <dbReference type="ARBA" id="ARBA00023136"/>
    </source>
</evidence>
<feature type="region of interest" description="Disordered" evidence="11">
    <location>
        <begin position="405"/>
        <end position="436"/>
    </location>
</feature>
<dbReference type="SMART" id="SM00831">
    <property type="entry name" value="Cation_ATPase_N"/>
    <property type="match status" value="1"/>
</dbReference>
<feature type="transmembrane region" description="Helical" evidence="12">
    <location>
        <begin position="870"/>
        <end position="889"/>
    </location>
</feature>
<dbReference type="SFLD" id="SFLDF00027">
    <property type="entry name" value="p-type_atpase"/>
    <property type="match status" value="1"/>
</dbReference>
<dbReference type="Gene3D" id="1.20.1110.10">
    <property type="entry name" value="Calcium-transporting ATPase, transmembrane domain"/>
    <property type="match status" value="1"/>
</dbReference>
<dbReference type="Pfam" id="PF00689">
    <property type="entry name" value="Cation_ATPase_C"/>
    <property type="match status" value="1"/>
</dbReference>
<evidence type="ECO:0000313" key="15">
    <source>
        <dbReference type="Proteomes" id="UP000639051"/>
    </source>
</evidence>
<dbReference type="InterPro" id="IPR008250">
    <property type="entry name" value="ATPase_P-typ_transduc_dom_A_sf"/>
</dbReference>
<keyword evidence="6" id="KW-0067">ATP-binding</keyword>
<dbReference type="InterPro" id="IPR050510">
    <property type="entry name" value="Cation_transp_ATPase_P-type"/>
</dbReference>
<proteinExistence type="inferred from homology"/>
<dbReference type="Pfam" id="PF00690">
    <property type="entry name" value="Cation_ATPase_N"/>
    <property type="match status" value="1"/>
</dbReference>
<evidence type="ECO:0000256" key="12">
    <source>
        <dbReference type="SAM" id="Phobius"/>
    </source>
</evidence>
<evidence type="ECO:0000259" key="13">
    <source>
        <dbReference type="SMART" id="SM00831"/>
    </source>
</evidence>
<keyword evidence="5" id="KW-0547">Nucleotide-binding</keyword>